<sequence>MHTFLFFYECKTNEIILKTNDQVHDDEVIDLKWESIQKICENDLGDLKKEIFQMIKSLSKKSTSFEVDFSYFLKWKLDGWIICEISSIYIQIHCFLRKSNKKVRFETHGLINIARNIVRKSIL</sequence>
<name>A0A0G0UER0_9BACT</name>
<gene>
    <name evidence="1" type="ORF">UU35_C0003G0030</name>
</gene>
<comment type="caution">
    <text evidence="1">The sequence shown here is derived from an EMBL/GenBank/DDBJ whole genome shotgun (WGS) entry which is preliminary data.</text>
</comment>
<dbReference type="Proteomes" id="UP000034616">
    <property type="component" value="Unassembled WGS sequence"/>
</dbReference>
<evidence type="ECO:0000313" key="2">
    <source>
        <dbReference type="Proteomes" id="UP000034616"/>
    </source>
</evidence>
<protein>
    <submittedName>
        <fullName evidence="1">Uncharacterized protein</fullName>
    </submittedName>
</protein>
<dbReference type="AlphaFoldDB" id="A0A0G0UER0"/>
<accession>A0A0G0UER0</accession>
<organism evidence="1 2">
    <name type="scientific">Candidatus Uhrbacteria bacterium GW2011_GWC2_41_11</name>
    <dbReference type="NCBI Taxonomy" id="1618985"/>
    <lineage>
        <taxon>Bacteria</taxon>
        <taxon>Candidatus Uhriibacteriota</taxon>
    </lineage>
</organism>
<dbReference type="EMBL" id="LCAH01000003">
    <property type="protein sequence ID" value="KKR87403.1"/>
    <property type="molecule type" value="Genomic_DNA"/>
</dbReference>
<evidence type="ECO:0000313" key="1">
    <source>
        <dbReference type="EMBL" id="KKR87403.1"/>
    </source>
</evidence>
<proteinExistence type="predicted"/>
<reference evidence="1 2" key="1">
    <citation type="journal article" date="2015" name="Nature">
        <title>rRNA introns, odd ribosomes, and small enigmatic genomes across a large radiation of phyla.</title>
        <authorList>
            <person name="Brown C.T."/>
            <person name="Hug L.A."/>
            <person name="Thomas B.C."/>
            <person name="Sharon I."/>
            <person name="Castelle C.J."/>
            <person name="Singh A."/>
            <person name="Wilkins M.J."/>
            <person name="Williams K.H."/>
            <person name="Banfield J.F."/>
        </authorList>
    </citation>
    <scope>NUCLEOTIDE SEQUENCE [LARGE SCALE GENOMIC DNA]</scope>
</reference>